<dbReference type="Proteomes" id="UP000594014">
    <property type="component" value="Chromosome"/>
</dbReference>
<keyword evidence="2" id="KW-1185">Reference proteome</keyword>
<sequence length="121" mass="13093">MDDTKQCGAAGIKRIKLLVTIVDRGLGEEVSKVLREDGVTFNLISPAYCAAGSQLMDYLGLTSLERDLVISVVSDNIAHEILNKILYKFDLDEASNGLAFTIPVCGVSGPLALRYMTGQQE</sequence>
<gene>
    <name evidence="1" type="ORF">FRZ06_15215</name>
</gene>
<protein>
    <submittedName>
        <fullName evidence="1">Uncharacterized protein</fullName>
    </submittedName>
</protein>
<dbReference type="EMBL" id="CP042469">
    <property type="protein sequence ID" value="QOX64593.1"/>
    <property type="molecule type" value="Genomic_DNA"/>
</dbReference>
<evidence type="ECO:0000313" key="2">
    <source>
        <dbReference type="Proteomes" id="UP000594014"/>
    </source>
</evidence>
<reference evidence="1" key="1">
    <citation type="submission" date="2019-08" db="EMBL/GenBank/DDBJ databases">
        <title>Genome sequence of Clostridiales bacterium MT110.</title>
        <authorList>
            <person name="Cao J."/>
        </authorList>
    </citation>
    <scope>NUCLEOTIDE SEQUENCE</scope>
    <source>
        <strain evidence="1">MT110</strain>
    </source>
</reference>
<evidence type="ECO:0000313" key="1">
    <source>
        <dbReference type="EMBL" id="QOX64593.1"/>
    </source>
</evidence>
<name>A0ACD1AE80_9FIRM</name>
<organism evidence="1 2">
    <name type="scientific">Anoxybacterium hadale</name>
    <dbReference type="NCBI Taxonomy" id="3408580"/>
    <lineage>
        <taxon>Bacteria</taxon>
        <taxon>Bacillati</taxon>
        <taxon>Bacillota</taxon>
        <taxon>Clostridia</taxon>
        <taxon>Peptostreptococcales</taxon>
        <taxon>Anaerovoracaceae</taxon>
        <taxon>Anoxybacterium</taxon>
    </lineage>
</organism>
<accession>A0ACD1AE80</accession>
<proteinExistence type="predicted"/>